<evidence type="ECO:0000259" key="2">
    <source>
        <dbReference type="Pfam" id="PF11127"/>
    </source>
</evidence>
<sequence length="70" mass="7488">MTVNVGTRDRLVRLVIGAVLLAAPFVTNFALFTNTTVTTISVVVGIVLLATSAIRFCPLYSIFGLRTCQA</sequence>
<gene>
    <name evidence="3" type="ORF">CLV80_109113</name>
</gene>
<name>A0A2T0VWQ0_9RHOB</name>
<feature type="transmembrane region" description="Helical" evidence="1">
    <location>
        <begin position="37"/>
        <end position="57"/>
    </location>
</feature>
<dbReference type="OrthoDB" id="9804804at2"/>
<dbReference type="AlphaFoldDB" id="A0A2T0VWQ0"/>
<accession>A0A2T0VWQ0</accession>
<comment type="caution">
    <text evidence="3">The sequence shown here is derived from an EMBL/GenBank/DDBJ whole genome shotgun (WGS) entry which is preliminary data.</text>
</comment>
<keyword evidence="1" id="KW-0472">Membrane</keyword>
<dbReference type="Proteomes" id="UP000238007">
    <property type="component" value="Unassembled WGS sequence"/>
</dbReference>
<evidence type="ECO:0000256" key="1">
    <source>
        <dbReference type="SAM" id="Phobius"/>
    </source>
</evidence>
<dbReference type="EMBL" id="PVTP01000009">
    <property type="protein sequence ID" value="PRY76313.1"/>
    <property type="molecule type" value="Genomic_DNA"/>
</dbReference>
<evidence type="ECO:0000313" key="3">
    <source>
        <dbReference type="EMBL" id="PRY76313.1"/>
    </source>
</evidence>
<keyword evidence="1" id="KW-0812">Transmembrane</keyword>
<protein>
    <recommendedName>
        <fullName evidence="2">Inner membrane protein YgaP-like transmembrane domain-containing protein</fullName>
    </recommendedName>
</protein>
<feature type="transmembrane region" description="Helical" evidence="1">
    <location>
        <begin position="12"/>
        <end position="31"/>
    </location>
</feature>
<dbReference type="InterPro" id="IPR021309">
    <property type="entry name" value="YgaP-like_TM"/>
</dbReference>
<organism evidence="3 4">
    <name type="scientific">Yoonia maritima</name>
    <dbReference type="NCBI Taxonomy" id="1435347"/>
    <lineage>
        <taxon>Bacteria</taxon>
        <taxon>Pseudomonadati</taxon>
        <taxon>Pseudomonadota</taxon>
        <taxon>Alphaproteobacteria</taxon>
        <taxon>Rhodobacterales</taxon>
        <taxon>Paracoccaceae</taxon>
        <taxon>Yoonia</taxon>
    </lineage>
</organism>
<keyword evidence="1" id="KW-1133">Transmembrane helix</keyword>
<proteinExistence type="predicted"/>
<keyword evidence="4" id="KW-1185">Reference proteome</keyword>
<reference evidence="3 4" key="1">
    <citation type="submission" date="2018-03" db="EMBL/GenBank/DDBJ databases">
        <title>Genomic Encyclopedia of Archaeal and Bacterial Type Strains, Phase II (KMG-II): from individual species to whole genera.</title>
        <authorList>
            <person name="Goeker M."/>
        </authorList>
    </citation>
    <scope>NUCLEOTIDE SEQUENCE [LARGE SCALE GENOMIC DNA]</scope>
    <source>
        <strain evidence="3 4">DSM 101533</strain>
    </source>
</reference>
<evidence type="ECO:0000313" key="4">
    <source>
        <dbReference type="Proteomes" id="UP000238007"/>
    </source>
</evidence>
<dbReference type="RefSeq" id="WP_106358420.1">
    <property type="nucleotide sequence ID" value="NZ_PVTP01000009.1"/>
</dbReference>
<dbReference type="Pfam" id="PF11127">
    <property type="entry name" value="YgaP-like_TM"/>
    <property type="match status" value="1"/>
</dbReference>
<feature type="domain" description="Inner membrane protein YgaP-like transmembrane" evidence="2">
    <location>
        <begin position="1"/>
        <end position="69"/>
    </location>
</feature>